<evidence type="ECO:0000256" key="1">
    <source>
        <dbReference type="SAM" id="Phobius"/>
    </source>
</evidence>
<name>A0A2S7XT25_9GAMM</name>
<sequence length="315" mass="35415">MMNSASFSLFSKTLSRINAAQFAACLPATMQRALAQRQRTLLITVTDATTAQLTLLAGENSEAVGEIDLERSAPLPEVVLSQCRKLSHCINLRIPAEAVLTRRVSLPAQVQSNLPQVMRHELDRLSPFQAEDVVFDYALLPSSAPQPTRITLELALCRRDRVTDWLTYLNRAGAPIERIDWAGAWAGANLLPPEQRPRRRSHQFGLTHGLFIAAMVLMVATLITPIWQKTRHAEALDAELRRVRAQAIAVDEVRQALTQARESGTAVLRQQQEQTSLLALLLELTERLPDDTWIQTLEYNQGWWMCVVNRHKPPH</sequence>
<dbReference type="RefSeq" id="WP_105073323.1">
    <property type="nucleotide sequence ID" value="NZ_PPGH01000034.1"/>
</dbReference>
<dbReference type="OrthoDB" id="5621075at2"/>
<dbReference type="Proteomes" id="UP000239936">
    <property type="component" value="Unassembled WGS sequence"/>
</dbReference>
<comment type="caution">
    <text evidence="2">The sequence shown here is derived from an EMBL/GenBank/DDBJ whole genome shotgun (WGS) entry which is preliminary data.</text>
</comment>
<dbReference type="Pfam" id="PF11104">
    <property type="entry name" value="PilM_2"/>
    <property type="match status" value="1"/>
</dbReference>
<evidence type="ECO:0000313" key="3">
    <source>
        <dbReference type="Proteomes" id="UP000239936"/>
    </source>
</evidence>
<dbReference type="SUPFAM" id="SSF53067">
    <property type="entry name" value="Actin-like ATPase domain"/>
    <property type="match status" value="1"/>
</dbReference>
<dbReference type="PANTHER" id="PTHR40278">
    <property type="entry name" value="DNA UTILIZATION PROTEIN HOFN"/>
    <property type="match status" value="1"/>
</dbReference>
<dbReference type="EMBL" id="PPGH01000034">
    <property type="protein sequence ID" value="PQJ96562.1"/>
    <property type="molecule type" value="Genomic_DNA"/>
</dbReference>
<dbReference type="InterPro" id="IPR052534">
    <property type="entry name" value="Extracell_DNA_Util/SecSys_Comp"/>
</dbReference>
<reference evidence="2 3" key="1">
    <citation type="submission" date="2018-01" db="EMBL/GenBank/DDBJ databases">
        <title>The complete genome sequence of Chromatium okenii LaCa, a purple sulfur bacterium with a turbulent life.</title>
        <authorList>
            <person name="Luedin S.M."/>
            <person name="Liechti N."/>
            <person name="Storelli N."/>
            <person name="Danza F."/>
            <person name="Wittwer M."/>
            <person name="Pothier J.F."/>
            <person name="Tonolla M.A."/>
        </authorList>
    </citation>
    <scope>NUCLEOTIDE SEQUENCE [LARGE SCALE GENOMIC DNA]</scope>
    <source>
        <strain evidence="2 3">LaCa</strain>
    </source>
</reference>
<keyword evidence="3" id="KW-1185">Reference proteome</keyword>
<keyword evidence="1" id="KW-1133">Transmembrane helix</keyword>
<accession>A0A2S7XT25</accession>
<keyword evidence="1" id="KW-0812">Transmembrane</keyword>
<dbReference type="AlphaFoldDB" id="A0A2S7XT25"/>
<feature type="transmembrane region" description="Helical" evidence="1">
    <location>
        <begin position="206"/>
        <end position="227"/>
    </location>
</feature>
<dbReference type="InterPro" id="IPR043129">
    <property type="entry name" value="ATPase_NBD"/>
</dbReference>
<dbReference type="PANTHER" id="PTHR40278:SF1">
    <property type="entry name" value="DNA UTILIZATION PROTEIN HOFN"/>
    <property type="match status" value="1"/>
</dbReference>
<keyword evidence="1" id="KW-0472">Membrane</keyword>
<evidence type="ECO:0000313" key="2">
    <source>
        <dbReference type="EMBL" id="PQJ96562.1"/>
    </source>
</evidence>
<dbReference type="InterPro" id="IPR005883">
    <property type="entry name" value="PilM"/>
</dbReference>
<dbReference type="Gene3D" id="3.30.420.380">
    <property type="match status" value="1"/>
</dbReference>
<protein>
    <submittedName>
        <fullName evidence="2">Fimbrial assembly protein</fullName>
    </submittedName>
</protein>
<organism evidence="2 3">
    <name type="scientific">Chromatium okenii</name>
    <dbReference type="NCBI Taxonomy" id="61644"/>
    <lineage>
        <taxon>Bacteria</taxon>
        <taxon>Pseudomonadati</taxon>
        <taxon>Pseudomonadota</taxon>
        <taxon>Gammaproteobacteria</taxon>
        <taxon>Chromatiales</taxon>
        <taxon>Chromatiaceae</taxon>
        <taxon>Chromatium</taxon>
    </lineage>
</organism>
<proteinExistence type="predicted"/>
<gene>
    <name evidence="2" type="ORF">CXB77_06995</name>
</gene>